<accession>A0A1W1CQT6</accession>
<dbReference type="EMBL" id="FPHH01000107">
    <property type="protein sequence ID" value="SFV68041.1"/>
    <property type="molecule type" value="Genomic_DNA"/>
</dbReference>
<name>A0A1W1CQT6_9ZZZZ</name>
<evidence type="ECO:0000259" key="1">
    <source>
        <dbReference type="Pfam" id="PF02169"/>
    </source>
</evidence>
<dbReference type="AlphaFoldDB" id="A0A1W1CQT6"/>
<organism evidence="2">
    <name type="scientific">hydrothermal vent metagenome</name>
    <dbReference type="NCBI Taxonomy" id="652676"/>
    <lineage>
        <taxon>unclassified sequences</taxon>
        <taxon>metagenomes</taxon>
        <taxon>ecological metagenomes</taxon>
    </lineage>
</organism>
<reference evidence="2" key="1">
    <citation type="submission" date="2016-10" db="EMBL/GenBank/DDBJ databases">
        <authorList>
            <person name="de Groot N.N."/>
        </authorList>
    </citation>
    <scope>NUCLEOTIDE SEQUENCE</scope>
</reference>
<feature type="domain" description="Lipoprotein LPP20-like" evidence="1">
    <location>
        <begin position="45"/>
        <end position="151"/>
    </location>
</feature>
<dbReference type="InterPro" id="IPR024952">
    <property type="entry name" value="LPP20-like_dom"/>
</dbReference>
<proteinExistence type="predicted"/>
<dbReference type="PROSITE" id="PS51257">
    <property type="entry name" value="PROKAR_LIPOPROTEIN"/>
    <property type="match status" value="1"/>
</dbReference>
<gene>
    <name evidence="2" type="ORF">MNB_SM-5-675</name>
</gene>
<protein>
    <recommendedName>
        <fullName evidence="1">Lipoprotein LPP20-like domain-containing protein</fullName>
    </recommendedName>
</protein>
<sequence length="194" mass="21152">MKKFITTLSLSAFIAISFSACSTQPKSNKKEEADFRCRIDGQLQPEWVCGNDTGVEGAYTAVASAPMSKMGRNFTQVEAIAQGRNALARTIQVQVKNKIEQFARSTGVGSSEVADKVSTQVSKQVANVTLSGSKMMKSRLVGNTLYVLVGVPEKSVNQTAKEAVKSSYKNDKALWQQFQAQKAQDSLDKEFPDN</sequence>
<evidence type="ECO:0000313" key="2">
    <source>
        <dbReference type="EMBL" id="SFV68041.1"/>
    </source>
</evidence>
<dbReference type="Gene3D" id="3.10.28.20">
    <property type="entry name" value="Acetamidase/Formamidase-like domains"/>
    <property type="match status" value="1"/>
</dbReference>
<dbReference type="Pfam" id="PF02169">
    <property type="entry name" value="LPP20"/>
    <property type="match status" value="1"/>
</dbReference>